<dbReference type="OrthoDB" id="2749038at2759"/>
<keyword evidence="7" id="KW-1185">Reference proteome</keyword>
<dbReference type="EMBL" id="ML122267">
    <property type="protein sequence ID" value="RPD60038.1"/>
    <property type="molecule type" value="Genomic_DNA"/>
</dbReference>
<reference evidence="6" key="1">
    <citation type="journal article" date="2018" name="Genome Biol. Evol.">
        <title>Genomics and development of Lentinus tigrinus, a white-rot wood-decaying mushroom with dimorphic fruiting bodies.</title>
        <authorList>
            <person name="Wu B."/>
            <person name="Xu Z."/>
            <person name="Knudson A."/>
            <person name="Carlson A."/>
            <person name="Chen N."/>
            <person name="Kovaka S."/>
            <person name="LaButti K."/>
            <person name="Lipzen A."/>
            <person name="Pennachio C."/>
            <person name="Riley R."/>
            <person name="Schakwitz W."/>
            <person name="Umezawa K."/>
            <person name="Ohm R.A."/>
            <person name="Grigoriev I.V."/>
            <person name="Nagy L.G."/>
            <person name="Gibbons J."/>
            <person name="Hibbett D."/>
        </authorList>
    </citation>
    <scope>NUCLEOTIDE SEQUENCE [LARGE SCALE GENOMIC DNA]</scope>
    <source>
        <strain evidence="6">ALCF2SS1-6</strain>
    </source>
</reference>
<feature type="domain" description="MYND-type" evidence="5">
    <location>
        <begin position="49"/>
        <end position="89"/>
    </location>
</feature>
<dbReference type="InterPro" id="IPR002893">
    <property type="entry name" value="Znf_MYND"/>
</dbReference>
<protein>
    <recommendedName>
        <fullName evidence="5">MYND-type domain-containing protein</fullName>
    </recommendedName>
</protein>
<evidence type="ECO:0000256" key="3">
    <source>
        <dbReference type="ARBA" id="ARBA00022833"/>
    </source>
</evidence>
<dbReference type="GO" id="GO:0008270">
    <property type="term" value="F:zinc ion binding"/>
    <property type="evidence" value="ECO:0007669"/>
    <property type="project" value="UniProtKB-KW"/>
</dbReference>
<evidence type="ECO:0000259" key="5">
    <source>
        <dbReference type="PROSITE" id="PS50865"/>
    </source>
</evidence>
<evidence type="ECO:0000256" key="1">
    <source>
        <dbReference type="ARBA" id="ARBA00022723"/>
    </source>
</evidence>
<dbReference type="PROSITE" id="PS50865">
    <property type="entry name" value="ZF_MYND_2"/>
    <property type="match status" value="1"/>
</dbReference>
<keyword evidence="2 4" id="KW-0863">Zinc-finger</keyword>
<accession>A0A5C2S9T6</accession>
<gene>
    <name evidence="6" type="ORF">L227DRAFT_653541</name>
</gene>
<dbReference type="PROSITE" id="PS01360">
    <property type="entry name" value="ZF_MYND_1"/>
    <property type="match status" value="1"/>
</dbReference>
<evidence type="ECO:0000256" key="4">
    <source>
        <dbReference type="PROSITE-ProRule" id="PRU00134"/>
    </source>
</evidence>
<keyword evidence="3" id="KW-0862">Zinc</keyword>
<dbReference type="SUPFAM" id="SSF144232">
    <property type="entry name" value="HIT/MYND zinc finger-like"/>
    <property type="match status" value="1"/>
</dbReference>
<sequence>MSSNTRRHNNIHPDSPLAMMEASMQSGIDSIQQDLDRSKKEEQMILGKCSYCGKQGGDSVKNCSRCKAARYCDQTCQLADFKARHKRECGHFTHPPTTSVFLTEPAANERYAKDPVFASGHEDSVGCWVSIGGQIDCNLDSLAGAITDPASSEFRDRQERIATGPNHGRDMIRRHKAAARSLLSLRVLVQNRRKDKEPILVFGSRMQVVSYGQMTGAMARGVSLNDNSTTFVHDRTMHMAVGVAKDPWDKVPRLQVTYVNGQEVPSNKASIPTSIKDAPEGIVALKMGEYAIFRVQFRVGDGDTISKDWEALACLETIVIPYAIWDGTSSPATLASSLPQADTQPSSGPGRALHARFDQAVVKTHYAEYVEHGEEAYIRAHFGDARADMTSGAEKMMEMMGEMLLGSVAQAGNTGVLVQRLRDMGMNDIAEKIAARGR</sequence>
<dbReference type="Gene3D" id="6.10.140.2220">
    <property type="match status" value="1"/>
</dbReference>
<keyword evidence="1" id="KW-0479">Metal-binding</keyword>
<dbReference type="Pfam" id="PF01753">
    <property type="entry name" value="zf-MYND"/>
    <property type="match status" value="1"/>
</dbReference>
<dbReference type="AlphaFoldDB" id="A0A5C2S9T6"/>
<evidence type="ECO:0000313" key="6">
    <source>
        <dbReference type="EMBL" id="RPD60038.1"/>
    </source>
</evidence>
<name>A0A5C2S9T6_9APHY</name>
<dbReference type="Proteomes" id="UP000313359">
    <property type="component" value="Unassembled WGS sequence"/>
</dbReference>
<proteinExistence type="predicted"/>
<evidence type="ECO:0000313" key="7">
    <source>
        <dbReference type="Proteomes" id="UP000313359"/>
    </source>
</evidence>
<dbReference type="STRING" id="1328759.A0A5C2S9T6"/>
<evidence type="ECO:0000256" key="2">
    <source>
        <dbReference type="ARBA" id="ARBA00022771"/>
    </source>
</evidence>
<organism evidence="6 7">
    <name type="scientific">Lentinus tigrinus ALCF2SS1-6</name>
    <dbReference type="NCBI Taxonomy" id="1328759"/>
    <lineage>
        <taxon>Eukaryota</taxon>
        <taxon>Fungi</taxon>
        <taxon>Dikarya</taxon>
        <taxon>Basidiomycota</taxon>
        <taxon>Agaricomycotina</taxon>
        <taxon>Agaricomycetes</taxon>
        <taxon>Polyporales</taxon>
        <taxon>Polyporaceae</taxon>
        <taxon>Lentinus</taxon>
    </lineage>
</organism>